<sequence length="97" mass="10469">MLIFAQTYYFFIVTILAFLTGFSVCLATTQHRIWPKGMILPAVGLGLLLQTIYLPIPGSDSLLVSAIGATLIAGSVLGLALGVILQIRRDARIPRLL</sequence>
<keyword evidence="1" id="KW-0472">Membrane</keyword>
<proteinExistence type="predicted"/>
<protein>
    <submittedName>
        <fullName evidence="2">Uncharacterized protein</fullName>
    </submittedName>
</protein>
<feature type="transmembrane region" description="Helical" evidence="1">
    <location>
        <begin position="6"/>
        <end position="26"/>
    </location>
</feature>
<keyword evidence="1" id="KW-0812">Transmembrane</keyword>
<keyword evidence="1" id="KW-1133">Transmembrane helix</keyword>
<evidence type="ECO:0000313" key="2">
    <source>
        <dbReference type="EMBL" id="GGE32076.1"/>
    </source>
</evidence>
<dbReference type="AlphaFoldDB" id="A0A917A6X6"/>
<accession>A0A917A6X6</accession>
<dbReference type="Proteomes" id="UP000612855">
    <property type="component" value="Unassembled WGS sequence"/>
</dbReference>
<evidence type="ECO:0000256" key="1">
    <source>
        <dbReference type="SAM" id="Phobius"/>
    </source>
</evidence>
<dbReference type="RefSeq" id="WP_188477552.1">
    <property type="nucleotide sequence ID" value="NZ_BMFJ01000001.1"/>
</dbReference>
<dbReference type="EMBL" id="BMFJ01000001">
    <property type="protein sequence ID" value="GGE32076.1"/>
    <property type="molecule type" value="Genomic_DNA"/>
</dbReference>
<organism evidence="2 3">
    <name type="scientific">Primorskyibacter flagellatus</name>
    <dbReference type="NCBI Taxonomy" id="1387277"/>
    <lineage>
        <taxon>Bacteria</taxon>
        <taxon>Pseudomonadati</taxon>
        <taxon>Pseudomonadota</taxon>
        <taxon>Alphaproteobacteria</taxon>
        <taxon>Rhodobacterales</taxon>
        <taxon>Roseobacteraceae</taxon>
        <taxon>Primorskyibacter</taxon>
    </lineage>
</organism>
<feature type="transmembrane region" description="Helical" evidence="1">
    <location>
        <begin position="62"/>
        <end position="85"/>
    </location>
</feature>
<name>A0A917A6X6_9RHOB</name>
<reference evidence="3" key="1">
    <citation type="journal article" date="2019" name="Int. J. Syst. Evol. Microbiol.">
        <title>The Global Catalogue of Microorganisms (GCM) 10K type strain sequencing project: providing services to taxonomists for standard genome sequencing and annotation.</title>
        <authorList>
            <consortium name="The Broad Institute Genomics Platform"/>
            <consortium name="The Broad Institute Genome Sequencing Center for Infectious Disease"/>
            <person name="Wu L."/>
            <person name="Ma J."/>
        </authorList>
    </citation>
    <scope>NUCLEOTIDE SEQUENCE [LARGE SCALE GENOMIC DNA]</scope>
    <source>
        <strain evidence="3">CGMCC 1.12664</strain>
    </source>
</reference>
<evidence type="ECO:0000313" key="3">
    <source>
        <dbReference type="Proteomes" id="UP000612855"/>
    </source>
</evidence>
<keyword evidence="3" id="KW-1185">Reference proteome</keyword>
<comment type="caution">
    <text evidence="2">The sequence shown here is derived from an EMBL/GenBank/DDBJ whole genome shotgun (WGS) entry which is preliminary data.</text>
</comment>
<gene>
    <name evidence="2" type="ORF">GCM10011360_20000</name>
</gene>
<feature type="transmembrane region" description="Helical" evidence="1">
    <location>
        <begin position="38"/>
        <end position="56"/>
    </location>
</feature>